<reference evidence="3" key="1">
    <citation type="submission" date="2017-01" db="EMBL/GenBank/DDBJ databases">
        <authorList>
            <person name="Varghese N."/>
            <person name="Submissions S."/>
        </authorList>
    </citation>
    <scope>NUCLEOTIDE SEQUENCE [LARGE SCALE GENOMIC DNA]</scope>
    <source>
        <strain evidence="3">DSM 23145</strain>
    </source>
</reference>
<dbReference type="GO" id="GO:0055085">
    <property type="term" value="P:transmembrane transport"/>
    <property type="evidence" value="ECO:0007669"/>
    <property type="project" value="InterPro"/>
</dbReference>
<dbReference type="Gene3D" id="3.30.1150.10">
    <property type="match status" value="1"/>
</dbReference>
<protein>
    <submittedName>
        <fullName evidence="2">TonB protein C-terminal</fullName>
    </submittedName>
</protein>
<evidence type="ECO:0000313" key="2">
    <source>
        <dbReference type="EMBL" id="SIS83050.1"/>
    </source>
</evidence>
<dbReference type="Proteomes" id="UP000185839">
    <property type="component" value="Unassembled WGS sequence"/>
</dbReference>
<dbReference type="AlphaFoldDB" id="A0A1N7MAF0"/>
<accession>A0A1N7MAF0</accession>
<keyword evidence="3" id="KW-1185">Reference proteome</keyword>
<dbReference type="Pfam" id="PF03544">
    <property type="entry name" value="TonB_C"/>
    <property type="match status" value="1"/>
</dbReference>
<proteinExistence type="predicted"/>
<organism evidence="2 3">
    <name type="scientific">Kaistella chaponensis</name>
    <dbReference type="NCBI Taxonomy" id="713588"/>
    <lineage>
        <taxon>Bacteria</taxon>
        <taxon>Pseudomonadati</taxon>
        <taxon>Bacteroidota</taxon>
        <taxon>Flavobacteriia</taxon>
        <taxon>Flavobacteriales</taxon>
        <taxon>Weeksellaceae</taxon>
        <taxon>Chryseobacterium group</taxon>
        <taxon>Kaistella</taxon>
    </lineage>
</organism>
<dbReference type="InterPro" id="IPR037682">
    <property type="entry name" value="TonB_C"/>
</dbReference>
<dbReference type="OrthoDB" id="1095452at2"/>
<evidence type="ECO:0000313" key="3">
    <source>
        <dbReference type="Proteomes" id="UP000185839"/>
    </source>
</evidence>
<sequence length="132" mass="15195">MKKIILLLSLFFNVFIYAQEKKAENQNSELVSEKAEKITEFPGGMDAFRNLIMKNFRTDKLKIERGIIKTTVIFKITKDGSMTDIKALGGNQIFNDEAIRAVTKIKEKWTPAKLNNEIVESIFRMPLTMSFE</sequence>
<dbReference type="EMBL" id="FTOI01000008">
    <property type="protein sequence ID" value="SIS83050.1"/>
    <property type="molecule type" value="Genomic_DNA"/>
</dbReference>
<evidence type="ECO:0000259" key="1">
    <source>
        <dbReference type="Pfam" id="PF03544"/>
    </source>
</evidence>
<name>A0A1N7MAF0_9FLAO</name>
<gene>
    <name evidence="2" type="ORF">SAMN05421789_10818</name>
</gene>
<feature type="domain" description="TonB C-terminal" evidence="1">
    <location>
        <begin position="70"/>
        <end position="126"/>
    </location>
</feature>
<dbReference type="SUPFAM" id="SSF74653">
    <property type="entry name" value="TolA/TonB C-terminal domain"/>
    <property type="match status" value="1"/>
</dbReference>
<dbReference type="RefSeq" id="WP_076387197.1">
    <property type="nucleotide sequence ID" value="NZ_FTOI01000008.1"/>
</dbReference>
<dbReference type="STRING" id="713588.SAMN05421789_10818"/>